<sequence>MVVEAILPSYSAIETLDKGANTATLVFPPAPNPTRAGSILGTDDNGLAQRRWQDHVWRRFLARSSSACCFLWWECTDIEGGKAGAAAPYTAEQYVNAGATWNWELETCLPPATAGTTISRLLQLHVRK</sequence>
<proteinExistence type="predicted"/>
<reference evidence="1 2" key="1">
    <citation type="submission" date="2023-01" db="EMBL/GenBank/DDBJ databases">
        <title>Analysis of 21 Apiospora genomes using comparative genomics revels a genus with tremendous synthesis potential of carbohydrate active enzymes and secondary metabolites.</title>
        <authorList>
            <person name="Sorensen T."/>
        </authorList>
    </citation>
    <scope>NUCLEOTIDE SEQUENCE [LARGE SCALE GENOMIC DNA]</scope>
    <source>
        <strain evidence="1 2">CBS 20057</strain>
    </source>
</reference>
<comment type="caution">
    <text evidence="1">The sequence shown here is derived from an EMBL/GenBank/DDBJ whole genome shotgun (WGS) entry which is preliminary data.</text>
</comment>
<protein>
    <submittedName>
        <fullName evidence="1">Uncharacterized protein</fullName>
    </submittedName>
</protein>
<organism evidence="1 2">
    <name type="scientific">Apiospora marii</name>
    <dbReference type="NCBI Taxonomy" id="335849"/>
    <lineage>
        <taxon>Eukaryota</taxon>
        <taxon>Fungi</taxon>
        <taxon>Dikarya</taxon>
        <taxon>Ascomycota</taxon>
        <taxon>Pezizomycotina</taxon>
        <taxon>Sordariomycetes</taxon>
        <taxon>Xylariomycetidae</taxon>
        <taxon>Amphisphaeriales</taxon>
        <taxon>Apiosporaceae</taxon>
        <taxon>Apiospora</taxon>
    </lineage>
</organism>
<dbReference type="EMBL" id="JAQQWI010000016">
    <property type="protein sequence ID" value="KAK8009096.1"/>
    <property type="molecule type" value="Genomic_DNA"/>
</dbReference>
<gene>
    <name evidence="1" type="ORF">PG991_011647</name>
</gene>
<evidence type="ECO:0000313" key="2">
    <source>
        <dbReference type="Proteomes" id="UP001396898"/>
    </source>
</evidence>
<keyword evidence="2" id="KW-1185">Reference proteome</keyword>
<evidence type="ECO:0000313" key="1">
    <source>
        <dbReference type="EMBL" id="KAK8009096.1"/>
    </source>
</evidence>
<accession>A0ABR1REV1</accession>
<name>A0ABR1REV1_9PEZI</name>
<dbReference type="Proteomes" id="UP001396898">
    <property type="component" value="Unassembled WGS sequence"/>
</dbReference>